<gene>
    <name evidence="10" type="ORF">FGU71_12325</name>
</gene>
<evidence type="ECO:0000256" key="8">
    <source>
        <dbReference type="PROSITE-ProRule" id="PRU00278"/>
    </source>
</evidence>
<keyword evidence="5" id="KW-0472">Membrane</keyword>
<dbReference type="InterPro" id="IPR052029">
    <property type="entry name" value="PpiD_chaperone"/>
</dbReference>
<dbReference type="EMBL" id="VHJK01000001">
    <property type="protein sequence ID" value="TRD12571.1"/>
    <property type="molecule type" value="Genomic_DNA"/>
</dbReference>
<keyword evidence="8" id="KW-0697">Rotamase</keyword>
<keyword evidence="3" id="KW-0812">Transmembrane</keyword>
<dbReference type="OrthoDB" id="9768393at2"/>
<comment type="similarity">
    <text evidence="7">Belongs to the PpiD chaperone family.</text>
</comment>
<sequence length="644" mass="69909">MISFFRNFFQSKIGLPIFIGFLILVALAFAAADITGSTFGGVSGGDRVAVVGDERINSSELVSTAESALRNIQQENPTVSMSQLIEEGGLDEVMRQLIDRYAIGGYAEKYGLRAGDNLINSEILKISAFRGATGEFDQAVYESALRAQGLNDEILRRDLSDGLLAQQLLVPALASPRMPQKAAKHYASLLLERRKGEIAFIPSFAFAPEGEPTDEQLATYYSENNSRFIRPERRTIRYALFGADTIDADITPTAQEIKAFYDSNADRFAASETRDVSSFLVPTKDAATALVNRIRGGVSLEAAAREAGFGVSSAEAQTKEQVAATLSASVADNVFAAGQGAIAEPAQSNLGWYVARVDGINRTPARSLAQATPAISEELKVQKRAAALGDLSARIEDEVADGRSLPEVAETYGFEIKTTPPVLADGRVFGESEPINPALRRTVETAFQMEESEPQLAEVVPGQQFVVFDVEEISLSSAPPLAEVKEQATIAWRLSEGNKKARATADRILKKVRGKSDVAAAVSAEKTRLPPIERIDLERRQLFSQQQQDPPPPLVLMFSMAAGSTKLYEAPNNIGWYIVDLREILTDDIPDDSPILAQTRDQLSPALSNEYSAQLTKAMIAELGVERNEDAINAVRRQLSGETN</sequence>
<dbReference type="InterPro" id="IPR000297">
    <property type="entry name" value="PPIase_PpiC"/>
</dbReference>
<evidence type="ECO:0000256" key="5">
    <source>
        <dbReference type="ARBA" id="ARBA00023136"/>
    </source>
</evidence>
<name>A0A547PEK2_9SPHN</name>
<comment type="caution">
    <text evidence="10">The sequence shown here is derived from an EMBL/GenBank/DDBJ whole genome shotgun (WGS) entry which is preliminary data.</text>
</comment>
<dbReference type="Pfam" id="PF13145">
    <property type="entry name" value="Rotamase_2"/>
    <property type="match status" value="1"/>
</dbReference>
<organism evidence="10 11">
    <name type="scientific">Erythrobacter insulae</name>
    <dbReference type="NCBI Taxonomy" id="2584124"/>
    <lineage>
        <taxon>Bacteria</taxon>
        <taxon>Pseudomonadati</taxon>
        <taxon>Pseudomonadota</taxon>
        <taxon>Alphaproteobacteria</taxon>
        <taxon>Sphingomonadales</taxon>
        <taxon>Erythrobacteraceae</taxon>
        <taxon>Erythrobacter/Porphyrobacter group</taxon>
        <taxon>Erythrobacter</taxon>
    </lineage>
</organism>
<keyword evidence="2" id="KW-1003">Cell membrane</keyword>
<dbReference type="GO" id="GO:0003755">
    <property type="term" value="F:peptidyl-prolyl cis-trans isomerase activity"/>
    <property type="evidence" value="ECO:0007669"/>
    <property type="project" value="UniProtKB-KW"/>
</dbReference>
<dbReference type="AlphaFoldDB" id="A0A547PEK2"/>
<dbReference type="PANTHER" id="PTHR47529">
    <property type="entry name" value="PEPTIDYL-PROLYL CIS-TRANS ISOMERASE D"/>
    <property type="match status" value="1"/>
</dbReference>
<dbReference type="PROSITE" id="PS50198">
    <property type="entry name" value="PPIC_PPIASE_2"/>
    <property type="match status" value="1"/>
</dbReference>
<accession>A0A547PEK2</accession>
<dbReference type="GO" id="GO:0005886">
    <property type="term" value="C:plasma membrane"/>
    <property type="evidence" value="ECO:0007669"/>
    <property type="project" value="UniProtKB-SubCell"/>
</dbReference>
<dbReference type="SUPFAM" id="SSF109998">
    <property type="entry name" value="Triger factor/SurA peptide-binding domain-like"/>
    <property type="match status" value="1"/>
</dbReference>
<dbReference type="PANTHER" id="PTHR47529:SF1">
    <property type="entry name" value="PERIPLASMIC CHAPERONE PPID"/>
    <property type="match status" value="1"/>
</dbReference>
<protein>
    <submittedName>
        <fullName evidence="10">Peptidylprolyl isomerase</fullName>
    </submittedName>
</protein>
<keyword evidence="6" id="KW-0143">Chaperone</keyword>
<evidence type="ECO:0000256" key="1">
    <source>
        <dbReference type="ARBA" id="ARBA00004401"/>
    </source>
</evidence>
<evidence type="ECO:0000256" key="3">
    <source>
        <dbReference type="ARBA" id="ARBA00022692"/>
    </source>
</evidence>
<evidence type="ECO:0000256" key="2">
    <source>
        <dbReference type="ARBA" id="ARBA00022475"/>
    </source>
</evidence>
<reference evidence="10 11" key="1">
    <citation type="submission" date="2019-06" db="EMBL/GenBank/DDBJ databases">
        <title>Erythrobacter insulae sp. nov., isolated from a tidal flat.</title>
        <authorList>
            <person name="Yoon J.-H."/>
        </authorList>
    </citation>
    <scope>NUCLEOTIDE SEQUENCE [LARGE SCALE GENOMIC DNA]</scope>
    <source>
        <strain evidence="10 11">JBTF-M21</strain>
    </source>
</reference>
<dbReference type="RefSeq" id="WP_142788843.1">
    <property type="nucleotide sequence ID" value="NZ_VHJK01000001.1"/>
</dbReference>
<evidence type="ECO:0000256" key="7">
    <source>
        <dbReference type="ARBA" id="ARBA00038408"/>
    </source>
</evidence>
<dbReference type="SUPFAM" id="SSF54534">
    <property type="entry name" value="FKBP-like"/>
    <property type="match status" value="1"/>
</dbReference>
<comment type="subcellular location">
    <subcellularLocation>
        <location evidence="1">Cell membrane</location>
        <topology evidence="1">Single-pass type II membrane protein</topology>
    </subcellularLocation>
</comment>
<evidence type="ECO:0000313" key="11">
    <source>
        <dbReference type="Proteomes" id="UP000316343"/>
    </source>
</evidence>
<evidence type="ECO:0000256" key="4">
    <source>
        <dbReference type="ARBA" id="ARBA00022989"/>
    </source>
</evidence>
<keyword evidence="4" id="KW-1133">Transmembrane helix</keyword>
<evidence type="ECO:0000259" key="9">
    <source>
        <dbReference type="PROSITE" id="PS50198"/>
    </source>
</evidence>
<keyword evidence="8 10" id="KW-0413">Isomerase</keyword>
<keyword evidence="11" id="KW-1185">Reference proteome</keyword>
<dbReference type="Pfam" id="PF13624">
    <property type="entry name" value="SurA_N_3"/>
    <property type="match status" value="1"/>
</dbReference>
<evidence type="ECO:0000313" key="10">
    <source>
        <dbReference type="EMBL" id="TRD12571.1"/>
    </source>
</evidence>
<dbReference type="Proteomes" id="UP000316343">
    <property type="component" value="Unassembled WGS sequence"/>
</dbReference>
<dbReference type="Gene3D" id="1.10.4030.10">
    <property type="entry name" value="Porin chaperone SurA, peptide-binding domain"/>
    <property type="match status" value="1"/>
</dbReference>
<dbReference type="InterPro" id="IPR027304">
    <property type="entry name" value="Trigger_fact/SurA_dom_sf"/>
</dbReference>
<proteinExistence type="inferred from homology"/>
<evidence type="ECO:0000256" key="6">
    <source>
        <dbReference type="ARBA" id="ARBA00023186"/>
    </source>
</evidence>
<feature type="domain" description="PpiC" evidence="9">
    <location>
        <begin position="271"/>
        <end position="359"/>
    </location>
</feature>